<gene>
    <name evidence="1" type="ORF">BH720_018160</name>
</gene>
<proteinExistence type="predicted"/>
<name>A0ACD5H126_9CYAN</name>
<protein>
    <submittedName>
        <fullName evidence="1">Uncharacterized protein</fullName>
    </submittedName>
</protein>
<evidence type="ECO:0000313" key="1">
    <source>
        <dbReference type="EMBL" id="XPM66925.1"/>
    </source>
</evidence>
<evidence type="ECO:0000313" key="2">
    <source>
        <dbReference type="Proteomes" id="UP000095472"/>
    </source>
</evidence>
<dbReference type="Proteomes" id="UP000095472">
    <property type="component" value="Chromosome"/>
</dbReference>
<reference evidence="1 2" key="1">
    <citation type="journal article" date="2016" name="Genome Announc.">
        <title>Draft Genome Sequence of the Thermotolerant Cyanobacterium Desertifilum sp. IPPAS B-1220.</title>
        <authorList>
            <person name="Mironov K.S."/>
            <person name="Sinetova M.A."/>
            <person name="Bolatkhan K."/>
            <person name="Zayadan B.K."/>
            <person name="Ustinova V.V."/>
            <person name="Kupriyanova E.V."/>
            <person name="Skrypnik A.N."/>
            <person name="Gogoleva N.E."/>
            <person name="Gogolev Y.V."/>
            <person name="Los D.A."/>
        </authorList>
    </citation>
    <scope>NUCLEOTIDE SEQUENCE [LARGE SCALE GENOMIC DNA]</scope>
    <source>
        <strain evidence="1 2">IPPAS B-1220</strain>
    </source>
</reference>
<sequence length="111" mass="12232">MGVGGWGRRELGVGSWGLGKKGIRSWELGVGEEGSWELGVRGWGRRELGVGGWGRREFSNNSTLFSHSEHRYAEASYGTRNFALFSPTSPSPHPPTLFPTQHSALYTQHST</sequence>
<dbReference type="EMBL" id="CP182909">
    <property type="protein sequence ID" value="XPM66925.1"/>
    <property type="molecule type" value="Genomic_DNA"/>
</dbReference>
<keyword evidence="2" id="KW-1185">Reference proteome</keyword>
<accession>A0ACD5H126</accession>
<organism evidence="1 2">
    <name type="scientific">Desertifilum tharense IPPAS B-1220</name>
    <dbReference type="NCBI Taxonomy" id="1781255"/>
    <lineage>
        <taxon>Bacteria</taxon>
        <taxon>Bacillati</taxon>
        <taxon>Cyanobacteriota</taxon>
        <taxon>Cyanophyceae</taxon>
        <taxon>Desertifilales</taxon>
        <taxon>Desertifilaceae</taxon>
        <taxon>Desertifilum</taxon>
    </lineage>
</organism>